<dbReference type="AlphaFoldDB" id="A0A7M2XNY7"/>
<dbReference type="RefSeq" id="WP_193903169.1">
    <property type="nucleotide sequence ID" value="NZ_CP063450.1"/>
</dbReference>
<reference evidence="2 3" key="1">
    <citation type="submission" date="2020-10" db="EMBL/GenBank/DDBJ databases">
        <title>Whole genome sequence of oil-degrading bacteria Rhodococcus pyridinivorans strain 5Ap.</title>
        <authorList>
            <person name="Akhremchuk A.E."/>
            <person name="Valentovich L.N."/>
            <person name="Charniauskaya M.I."/>
            <person name="Bukliarevich H.A."/>
            <person name="Titok M.A."/>
        </authorList>
    </citation>
    <scope>NUCLEOTIDE SEQUENCE [LARGE SCALE GENOMIC DNA]</scope>
    <source>
        <strain evidence="2 3">5Ap</strain>
    </source>
</reference>
<proteinExistence type="predicted"/>
<evidence type="ECO:0000256" key="1">
    <source>
        <dbReference type="SAM" id="MobiDB-lite"/>
    </source>
</evidence>
<dbReference type="Proteomes" id="UP000593818">
    <property type="component" value="Chromosome"/>
</dbReference>
<name>A0A7M2XNY7_9NOCA</name>
<protein>
    <submittedName>
        <fullName evidence="2">Uncharacterized protein</fullName>
    </submittedName>
</protein>
<sequence length="83" mass="9041">MPLIEPAATTRRTRRKTTDSRMCGHLTRDIETDRGIFARGLAVTVIEPDGPHAAIVEIVGLPRCCLTTTVPVDAVQLDEVSTK</sequence>
<accession>A0A7M2XNY7</accession>
<gene>
    <name evidence="2" type="ORF">INP59_03815</name>
</gene>
<feature type="region of interest" description="Disordered" evidence="1">
    <location>
        <begin position="1"/>
        <end position="21"/>
    </location>
</feature>
<organism evidence="2 3">
    <name type="scientific">Rhodococcus pyridinivorans</name>
    <dbReference type="NCBI Taxonomy" id="103816"/>
    <lineage>
        <taxon>Bacteria</taxon>
        <taxon>Bacillati</taxon>
        <taxon>Actinomycetota</taxon>
        <taxon>Actinomycetes</taxon>
        <taxon>Mycobacteriales</taxon>
        <taxon>Nocardiaceae</taxon>
        <taxon>Rhodococcus</taxon>
    </lineage>
</organism>
<evidence type="ECO:0000313" key="3">
    <source>
        <dbReference type="Proteomes" id="UP000593818"/>
    </source>
</evidence>
<dbReference type="EMBL" id="CP063450">
    <property type="protein sequence ID" value="QOV99538.1"/>
    <property type="molecule type" value="Genomic_DNA"/>
</dbReference>
<evidence type="ECO:0000313" key="2">
    <source>
        <dbReference type="EMBL" id="QOV99538.1"/>
    </source>
</evidence>
<keyword evidence="3" id="KW-1185">Reference proteome</keyword>